<comment type="caution">
    <text evidence="1">The sequence shown here is derived from an EMBL/GenBank/DDBJ whole genome shotgun (WGS) entry which is preliminary data.</text>
</comment>
<keyword evidence="2" id="KW-1185">Reference proteome</keyword>
<reference evidence="1" key="1">
    <citation type="submission" date="2023-07" db="EMBL/GenBank/DDBJ databases">
        <title>A chromosome-level genome assembly of Lolium multiflorum.</title>
        <authorList>
            <person name="Chen Y."/>
            <person name="Copetti D."/>
            <person name="Kolliker R."/>
            <person name="Studer B."/>
        </authorList>
    </citation>
    <scope>NUCLEOTIDE SEQUENCE</scope>
    <source>
        <strain evidence="1">02402/16</strain>
        <tissue evidence="1">Leaf</tissue>
    </source>
</reference>
<sequence>MTRLMSAKDQCIDVDVCKQDKLGDKAISLIPFNPIFSSSNLSSFSEQNMRKVQKYQFCYTDMDGGAAAAGLAVASRAMVGSAAPSLGNCGGDKAIILWNSMSRRHDVAHGEEDNEADLIEWHDELIDIPGDGS</sequence>
<organism evidence="1 2">
    <name type="scientific">Lolium multiflorum</name>
    <name type="common">Italian ryegrass</name>
    <name type="synonym">Lolium perenne subsp. multiflorum</name>
    <dbReference type="NCBI Taxonomy" id="4521"/>
    <lineage>
        <taxon>Eukaryota</taxon>
        <taxon>Viridiplantae</taxon>
        <taxon>Streptophyta</taxon>
        <taxon>Embryophyta</taxon>
        <taxon>Tracheophyta</taxon>
        <taxon>Spermatophyta</taxon>
        <taxon>Magnoliopsida</taxon>
        <taxon>Liliopsida</taxon>
        <taxon>Poales</taxon>
        <taxon>Poaceae</taxon>
        <taxon>BOP clade</taxon>
        <taxon>Pooideae</taxon>
        <taxon>Poodae</taxon>
        <taxon>Poeae</taxon>
        <taxon>Poeae Chloroplast Group 2 (Poeae type)</taxon>
        <taxon>Loliodinae</taxon>
        <taxon>Loliinae</taxon>
        <taxon>Lolium</taxon>
    </lineage>
</organism>
<dbReference type="EMBL" id="JAUUTY010000007">
    <property type="protein sequence ID" value="KAK1611460.1"/>
    <property type="molecule type" value="Genomic_DNA"/>
</dbReference>
<dbReference type="AlphaFoldDB" id="A0AAD8QYG0"/>
<evidence type="ECO:0000313" key="2">
    <source>
        <dbReference type="Proteomes" id="UP001231189"/>
    </source>
</evidence>
<dbReference type="Proteomes" id="UP001231189">
    <property type="component" value="Unassembled WGS sequence"/>
</dbReference>
<proteinExistence type="predicted"/>
<gene>
    <name evidence="1" type="ORF">QYE76_035133</name>
</gene>
<protein>
    <submittedName>
        <fullName evidence="1">Uncharacterized protein</fullName>
    </submittedName>
</protein>
<name>A0AAD8QYG0_LOLMU</name>
<accession>A0AAD8QYG0</accession>
<evidence type="ECO:0000313" key="1">
    <source>
        <dbReference type="EMBL" id="KAK1611460.1"/>
    </source>
</evidence>